<evidence type="ECO:0000259" key="3">
    <source>
        <dbReference type="Pfam" id="PF13087"/>
    </source>
</evidence>
<comment type="similarity">
    <text evidence="1">Belongs to the CWF11 family.</text>
</comment>
<feature type="domain" description="RNA helicase aquarius N-terminal" evidence="4">
    <location>
        <begin position="33"/>
        <end position="418"/>
    </location>
</feature>
<keyword evidence="7" id="KW-0067">ATP-binding</keyword>
<name>A0A1X2H0Q4_SYNRA</name>
<dbReference type="InterPro" id="IPR027417">
    <property type="entry name" value="P-loop_NTPase"/>
</dbReference>
<dbReference type="PANTHER" id="PTHR10887:SF5">
    <property type="entry name" value="RNA HELICASE AQUARIUS"/>
    <property type="match status" value="1"/>
</dbReference>
<proteinExistence type="inferred from homology"/>
<dbReference type="Gene3D" id="3.40.50.300">
    <property type="entry name" value="P-loop containing nucleotide triphosphate hydrolases"/>
    <property type="match status" value="2"/>
</dbReference>
<dbReference type="GO" id="GO:0004386">
    <property type="term" value="F:helicase activity"/>
    <property type="evidence" value="ECO:0007669"/>
    <property type="project" value="UniProtKB-KW"/>
</dbReference>
<dbReference type="FunFam" id="3.40.50.300:FF:002863">
    <property type="entry name" value="Pre-mRNA-splicing factor cwf11"/>
    <property type="match status" value="1"/>
</dbReference>
<dbReference type="GO" id="GO:0003729">
    <property type="term" value="F:mRNA binding"/>
    <property type="evidence" value="ECO:0007669"/>
    <property type="project" value="TreeGrafter"/>
</dbReference>
<dbReference type="InterPro" id="IPR041677">
    <property type="entry name" value="DNA2/NAM7_AAA_11"/>
</dbReference>
<protein>
    <recommendedName>
        <fullName evidence="1">Pre-mRNA-splicing factor</fullName>
    </recommendedName>
</protein>
<dbReference type="CDD" id="cd18808">
    <property type="entry name" value="SF1_C_Upf1"/>
    <property type="match status" value="1"/>
</dbReference>
<dbReference type="Pfam" id="PF21143">
    <property type="entry name" value="Aquarius_N_2nd"/>
    <property type="match status" value="1"/>
</dbReference>
<evidence type="ECO:0000259" key="5">
    <source>
        <dbReference type="Pfam" id="PF21143"/>
    </source>
</evidence>
<dbReference type="InterPro" id="IPR045055">
    <property type="entry name" value="DNA2/NAM7-like"/>
</dbReference>
<keyword evidence="1" id="KW-0508">mRNA splicing</keyword>
<feature type="domain" description="DNA2/NAM7 helicase helicase" evidence="2">
    <location>
        <begin position="809"/>
        <end position="1101"/>
    </location>
</feature>
<comment type="caution">
    <text evidence="7">The sequence shown here is derived from an EMBL/GenBank/DDBJ whole genome shotgun (WGS) entry which is preliminary data.</text>
</comment>
<dbReference type="FunCoup" id="A0A1X2H0Q4">
    <property type="interactions" value="795"/>
</dbReference>
<dbReference type="Pfam" id="PF13087">
    <property type="entry name" value="AAA_12"/>
    <property type="match status" value="1"/>
</dbReference>
<dbReference type="CDD" id="cd17935">
    <property type="entry name" value="EEXXQc_AQR"/>
    <property type="match status" value="1"/>
</dbReference>
<feature type="domain" description="RNA helicase aquarius beta-barrel" evidence="5">
    <location>
        <begin position="497"/>
        <end position="668"/>
    </location>
</feature>
<dbReference type="InterPro" id="IPR047187">
    <property type="entry name" value="SF1_C_Upf1"/>
</dbReference>
<organism evidence="7 8">
    <name type="scientific">Syncephalastrum racemosum</name>
    <name type="common">Filamentous fungus</name>
    <dbReference type="NCBI Taxonomy" id="13706"/>
    <lineage>
        <taxon>Eukaryota</taxon>
        <taxon>Fungi</taxon>
        <taxon>Fungi incertae sedis</taxon>
        <taxon>Mucoromycota</taxon>
        <taxon>Mucoromycotina</taxon>
        <taxon>Mucoromycetes</taxon>
        <taxon>Mucorales</taxon>
        <taxon>Syncephalastraceae</taxon>
        <taxon>Syncephalastrum</taxon>
    </lineage>
</organism>
<dbReference type="InterPro" id="IPR041679">
    <property type="entry name" value="DNA2/NAM7-like_C"/>
</dbReference>
<dbReference type="Pfam" id="PF13086">
    <property type="entry name" value="AAA_11"/>
    <property type="match status" value="1"/>
</dbReference>
<keyword evidence="7" id="KW-0347">Helicase</keyword>
<keyword evidence="7" id="KW-0547">Nucleotide-binding</keyword>
<comment type="subcellular location">
    <subcellularLocation>
        <location evidence="1">Nucleus</location>
    </subcellularLocation>
</comment>
<keyword evidence="8" id="KW-1185">Reference proteome</keyword>
<dbReference type="InterPro" id="IPR026300">
    <property type="entry name" value="CWF11_fam"/>
</dbReference>
<gene>
    <name evidence="7" type="ORF">BCR43DRAFT_479735</name>
</gene>
<keyword evidence="1" id="KW-0539">Nucleus</keyword>
<dbReference type="GO" id="GO:0005684">
    <property type="term" value="C:U2-type spliceosomal complex"/>
    <property type="evidence" value="ECO:0007669"/>
    <property type="project" value="UniProtKB-UniRule"/>
</dbReference>
<evidence type="ECO:0000313" key="8">
    <source>
        <dbReference type="Proteomes" id="UP000242180"/>
    </source>
</evidence>
<feature type="domain" description="RNA helicase aquarius insertion" evidence="6">
    <location>
        <begin position="716"/>
        <end position="796"/>
    </location>
</feature>
<dbReference type="OMA" id="YRVWLDC"/>
<dbReference type="GO" id="GO:0045292">
    <property type="term" value="P:mRNA cis splicing, via spliceosome"/>
    <property type="evidence" value="ECO:0007669"/>
    <property type="project" value="UniProtKB-UniRule"/>
</dbReference>
<evidence type="ECO:0000256" key="1">
    <source>
        <dbReference type="PIRNR" id="PIRNR038901"/>
    </source>
</evidence>
<dbReference type="PIRSF" id="PIRSF038901">
    <property type="entry name" value="AQR_cwf11"/>
    <property type="match status" value="1"/>
</dbReference>
<dbReference type="EMBL" id="MCGN01000011">
    <property type="protein sequence ID" value="ORY91020.1"/>
    <property type="molecule type" value="Genomic_DNA"/>
</dbReference>
<dbReference type="InterPro" id="IPR048966">
    <property type="entry name" value="Aquarius_b-barrel"/>
</dbReference>
<evidence type="ECO:0000259" key="6">
    <source>
        <dbReference type="Pfam" id="PF21144"/>
    </source>
</evidence>
<dbReference type="Proteomes" id="UP000242180">
    <property type="component" value="Unassembled WGS sequence"/>
</dbReference>
<dbReference type="SUPFAM" id="SSF52540">
    <property type="entry name" value="P-loop containing nucleoside triphosphate hydrolases"/>
    <property type="match status" value="1"/>
</dbReference>
<keyword evidence="7" id="KW-0378">Hydrolase</keyword>
<dbReference type="GO" id="GO:0071013">
    <property type="term" value="C:catalytic step 2 spliceosome"/>
    <property type="evidence" value="ECO:0007669"/>
    <property type="project" value="TreeGrafter"/>
</dbReference>
<evidence type="ECO:0000259" key="2">
    <source>
        <dbReference type="Pfam" id="PF13086"/>
    </source>
</evidence>
<dbReference type="STRING" id="13706.A0A1X2H0Q4"/>
<dbReference type="InterPro" id="IPR032174">
    <property type="entry name" value="Aquarius_N"/>
</dbReference>
<dbReference type="InterPro" id="IPR048967">
    <property type="entry name" value="Aquarius_insert"/>
</dbReference>
<dbReference type="Pfam" id="PF21144">
    <property type="entry name" value="Aquarius_N_3rd"/>
    <property type="match status" value="1"/>
</dbReference>
<evidence type="ECO:0000313" key="7">
    <source>
        <dbReference type="EMBL" id="ORY91020.1"/>
    </source>
</evidence>
<keyword evidence="1" id="KW-0507">mRNA processing</keyword>
<accession>A0A1X2H0Q4</accession>
<dbReference type="Pfam" id="PF16399">
    <property type="entry name" value="Aquarius_N_1st"/>
    <property type="match status" value="1"/>
</dbReference>
<feature type="domain" description="DNA2/NAM7 helicase-like C-terminal" evidence="3">
    <location>
        <begin position="1110"/>
        <end position="1302"/>
    </location>
</feature>
<dbReference type="OrthoDB" id="1879at2759"/>
<reference evidence="7 8" key="1">
    <citation type="submission" date="2016-07" db="EMBL/GenBank/DDBJ databases">
        <title>Pervasive Adenine N6-methylation of Active Genes in Fungi.</title>
        <authorList>
            <consortium name="DOE Joint Genome Institute"/>
            <person name="Mondo S.J."/>
            <person name="Dannebaum R.O."/>
            <person name="Kuo R.C."/>
            <person name="Labutti K."/>
            <person name="Haridas S."/>
            <person name="Kuo A."/>
            <person name="Salamov A."/>
            <person name="Ahrendt S.R."/>
            <person name="Lipzen A."/>
            <person name="Sullivan W."/>
            <person name="Andreopoulos W.B."/>
            <person name="Clum A."/>
            <person name="Lindquist E."/>
            <person name="Daum C."/>
            <person name="Ramamoorthy G.K."/>
            <person name="Gryganskyi A."/>
            <person name="Culley D."/>
            <person name="Magnuson J.K."/>
            <person name="James T.Y."/>
            <person name="O'Malley M.A."/>
            <person name="Stajich J.E."/>
            <person name="Spatafora J.W."/>
            <person name="Visel A."/>
            <person name="Grigoriev I.V."/>
        </authorList>
    </citation>
    <scope>NUCLEOTIDE SEQUENCE [LARGE SCALE GENOMIC DNA]</scope>
    <source>
        <strain evidence="7 8">NRRL 2496</strain>
    </source>
</reference>
<dbReference type="PANTHER" id="PTHR10887">
    <property type="entry name" value="DNA2/NAM7 HELICASE FAMILY"/>
    <property type="match status" value="1"/>
</dbReference>
<comment type="subunit">
    <text evidence="1">Belongs to the 40S cdc5-associated complex (or cwf complex), a spliceosome sub-complex reminiscent of a late-stage spliceosome.</text>
</comment>
<evidence type="ECO:0000259" key="4">
    <source>
        <dbReference type="Pfam" id="PF16399"/>
    </source>
</evidence>
<dbReference type="InParanoid" id="A0A1X2H0Q4"/>
<sequence>MFEKTTLPLHAAPGESTQRLRNLTLDDIQADAISQIAQKHFGQSIKWKPAVVDTIVAKELEPTQYNVQKIMLLEYNQYLEKYLWPHFDADKATLNHVLSICLMINEKFRQRVSPWDLFSDEPVKFAALLQRVLHLLVPPDAEQLTLIQRRHLVVFVIQCFQSLENTLVRKECLKITPITLWDTVSASRREALLNEYMPLRKLWNKAKANYDAAEDKTALDFESTWLSVFIQNFIQLLYTLPAEGQFDEPTLLYCERVFEFLVDLEAQLPTRRYVNTLLDDHQVVVCSRLAPCMNHPDMTLLQQLCDRLAFYAKFEINDQTGLALTDLEMTEAHCAQLIQLQHTVFKQFKDVFSELPLANLGSIESRADLLWHLKPVDVAHLMRLCDAVSIRSAPIVDVGLDPKQYLLECLVAKYEKRPSQVEKINAMPLYPNEETLFSDTLIQSQFYAGDRPLALPKLNLQFLTLHDYLLRNLTLFRLESSYEIRQDLEDVIKRLAPRLTYPDMTTEFAGWARMGLPIEHVSVVDVAAPELGQTQPAHVKADITYLARYTDSIKREWDSLRRHDVLFLVTLQANENTVNPYQEGEDFRAHYGIKYVRGCEILDVLGEDGRPIDEINKPTVEDRQQRWTGDRRTLRVLLDPSQYKADMDRLHHHAQEDVHDTFNVLIRRKPQENNFKAVLETIRDLMQSDLVVPDWLHKVFLGYGDPNSAHYRVMPNRLRELNFRDTFLDWEHVQSSFPGKTVRADPKVPIDPPYVIRFQGEEPVKRKKSKKAAPPTEEELVVSTYKVPNMGPYPQDIPKKNSVRFTPVQVEAIHSGINHGLTMVVGPPGTGKTDVTVQILANLYHNNPNQHTLIVTHSNQALNQIFEKIMALDIDPRHLVRLGHGQEELDTELSFSKYGRVSSFLERRLELLQNVTRLAASLGIAGDHGATCETANYFYRYYILTLWEPYYVQAQQKDAKTIRTSFPFANYFSDAPSPVFTEDMTPEAALDAAVGCFRHLEKIFTELEEIRAFELLRHGSDRANYLVTKEAKIIAMTCTHAALKRRELVDLNFRYDNVVMEEAAQILEVETFIPLLLQNENRLKRVVLVGDHHQLPPVVKNAAFQQYGNMEQSMFTRFVRLGTPVLQLDRQGRARPSLADLYAWQYNGLGHLPVVDTDVFKRANAGLIYDYQLIDVEAYQGKGESEPVPFFYQNVGEAEYAIALYQYMRLNGIPARNISILTTYNGQRALLNDVLERRCAWNPYFGRPAVITTVDQYQGQQNDYVILSLVRTKAVGHIRDVRRLVVAMSRARLGLYIFGNKKLFENCYELKPVFDKLLQRPTKLCLRPNETYPTERSVDDHAESEEMQDVEEFGKIVYKLSQEQVASMEAEIAAQQAEQEGMDVDEM</sequence>
<comment type="function">
    <text evidence="1">Involved in mRNA splicing where it associates with cdc5 and the other cwf proteins as part of the spliceosome.</text>
</comment>